<evidence type="ECO:0000256" key="4">
    <source>
        <dbReference type="ARBA" id="ARBA00018672"/>
    </source>
</evidence>
<dbReference type="Gene3D" id="3.30.565.10">
    <property type="entry name" value="Histidine kinase-like ATPase, C-terminal domain"/>
    <property type="match status" value="1"/>
</dbReference>
<dbReference type="SUPFAM" id="SSF55874">
    <property type="entry name" value="ATPase domain of HSP90 chaperone/DNA topoisomerase II/histidine kinase"/>
    <property type="match status" value="1"/>
</dbReference>
<keyword evidence="8" id="KW-0902">Two-component regulatory system</keyword>
<keyword evidence="12" id="KW-1133">Transmembrane helix</keyword>
<dbReference type="KEGG" id="caml:H6X83_03825"/>
<keyword evidence="5 11" id="KW-0597">Phosphoprotein</keyword>
<dbReference type="EC" id="2.7.13.3" evidence="3"/>
<comment type="similarity">
    <text evidence="2">In the N-terminal section; belongs to the phytochrome family.</text>
</comment>
<dbReference type="CDD" id="cd17546">
    <property type="entry name" value="REC_hyHK_CKI1_RcsC-like"/>
    <property type="match status" value="1"/>
</dbReference>
<dbReference type="Gene3D" id="3.40.190.10">
    <property type="entry name" value="Periplasmic binding protein-like II"/>
    <property type="match status" value="4"/>
</dbReference>
<dbReference type="SUPFAM" id="SSF47384">
    <property type="entry name" value="Homodimeric domain of signal transducing histidine kinase"/>
    <property type="match status" value="1"/>
</dbReference>
<name>A0A7G9WJB0_9FIRM</name>
<dbReference type="InterPro" id="IPR001789">
    <property type="entry name" value="Sig_transdc_resp-reg_receiver"/>
</dbReference>
<evidence type="ECO:0000313" key="16">
    <source>
        <dbReference type="Proteomes" id="UP000516046"/>
    </source>
</evidence>
<dbReference type="CDD" id="cd00082">
    <property type="entry name" value="HisKA"/>
    <property type="match status" value="1"/>
</dbReference>
<dbReference type="InterPro" id="IPR036097">
    <property type="entry name" value="HisK_dim/P_sf"/>
</dbReference>
<dbReference type="InterPro" id="IPR005467">
    <property type="entry name" value="His_kinase_dom"/>
</dbReference>
<evidence type="ECO:0000259" key="13">
    <source>
        <dbReference type="PROSITE" id="PS50109"/>
    </source>
</evidence>
<dbReference type="EMBL" id="CP060696">
    <property type="protein sequence ID" value="QNO18772.1"/>
    <property type="molecule type" value="Genomic_DNA"/>
</dbReference>
<dbReference type="InterPro" id="IPR003661">
    <property type="entry name" value="HisK_dim/P_dom"/>
</dbReference>
<keyword evidence="12" id="KW-0812">Transmembrane</keyword>
<dbReference type="PROSITE" id="PS50109">
    <property type="entry name" value="HIS_KIN"/>
    <property type="match status" value="1"/>
</dbReference>
<reference evidence="15 16" key="1">
    <citation type="submission" date="2020-08" db="EMBL/GenBank/DDBJ databases">
        <authorList>
            <person name="Ren C."/>
            <person name="Gu Y."/>
            <person name="Xu Y."/>
        </authorList>
    </citation>
    <scope>NUCLEOTIDE SEQUENCE [LARGE SCALE GENOMIC DNA]</scope>
    <source>
        <strain evidence="15 16">LBM18003</strain>
    </source>
</reference>
<dbReference type="SUPFAM" id="SSF53850">
    <property type="entry name" value="Periplasmic binding protein-like II"/>
    <property type="match status" value="2"/>
</dbReference>
<evidence type="ECO:0000256" key="3">
    <source>
        <dbReference type="ARBA" id="ARBA00012438"/>
    </source>
</evidence>
<comment type="function">
    <text evidence="9">May play the central regulatory role in sporulation. It may be an element of the effector pathway responsible for the activation of sporulation genes in response to nutritional stress. Spo0A may act in concert with spo0H (a sigma factor) to control the expression of some genes that are critical to the sporulation process.</text>
</comment>
<dbReference type="SMART" id="SM00388">
    <property type="entry name" value="HisKA"/>
    <property type="match status" value="1"/>
</dbReference>
<dbReference type="PROSITE" id="PS50110">
    <property type="entry name" value="RESPONSE_REGULATORY"/>
    <property type="match status" value="1"/>
</dbReference>
<evidence type="ECO:0000256" key="10">
    <source>
        <dbReference type="ARBA" id="ARBA00074306"/>
    </source>
</evidence>
<evidence type="ECO:0000259" key="14">
    <source>
        <dbReference type="PROSITE" id="PS50110"/>
    </source>
</evidence>
<evidence type="ECO:0000256" key="11">
    <source>
        <dbReference type="PROSITE-ProRule" id="PRU00169"/>
    </source>
</evidence>
<dbReference type="GO" id="GO:0000155">
    <property type="term" value="F:phosphorelay sensor kinase activity"/>
    <property type="evidence" value="ECO:0007669"/>
    <property type="project" value="InterPro"/>
</dbReference>
<sequence length="924" mass="103348">MGKKQGMLVTKYRLTAAVLAAFLAFTCMRMPLYAESGASNIGRQKVKVGCIELNGFFKKDRKENCSGLAYDIFREISTYTGQEFEFVKTSQSEGLKLLNEGTIDLFVPVQKTAENQNAYMFSTESFAQNTPVLLAQPGSSYCYNDFDSINGITVGTIGDCQDNEKLLQYLQQHNCRVKLKKDYTDFAQMQEALNKGEINALLTSSNRSLSNCKVIAQMPCGDIYAAAKKGNTRLMDSINYALQQMKMNTPHFWEGLDAQYLSAGENVMPAYTKEEAQFIAASSKCVIAVNGEFQHDDEWKSIQTFAERLQQKTGLQIKLLKTTGLTAAYDSLSAGSANAVLPVERDADWAQANGMWLSQSFLSMWNYQITKNGSTNRNTLAVVKGSYQAYDGSKNTQKQILYCDTLEQAINMVLNGQADAASCSRMEGDYFAVQTKYSSKLLFTADDSKTQEYAIGISKKSDSILVSIFNKAIGCMPVSQISSLFAIQYQPQKISTIDYFYQNPQTFVVVCVAVLVTAFLLVFLVVFNAAAKKKNKQLESASRAKSDFLARMSHDLRTPMNAIVGLAHLGEEECKETAAKSYFEKIKSSSVYLLSLINDILDMSRIENKKVELHPEPVNWEEFWQAVCTIVRPAMDEKNLNFIVEEKGPKIECLYFDRIHMQQILINLLSNAIKFSRSSGRIRFTYEACKQEGKQVHVRFSVRDYGIGMSEAFMHRIFAPFEQEHNKRLPEQTGTGLGLAIVKNLVDMMHGTISVNSELGEGSEFTVELTLREVQMPEKKVSASIPAADSHLLAGVRVLLAEDHPLNTEIACKLLQKQGVLTEHAENGKLAVQMFQDSEQYYYDAILMDIRMPMMNGLEAAQAIRKLNREDAKTVPIIAMSANAFDEDVRESLKAGMNAHLAKPIVPAQLYAELEKWTSDKVNQ</sequence>
<feature type="domain" description="Histidine kinase" evidence="13">
    <location>
        <begin position="551"/>
        <end position="773"/>
    </location>
</feature>
<dbReference type="InterPro" id="IPR036890">
    <property type="entry name" value="HATPase_C_sf"/>
</dbReference>
<evidence type="ECO:0000256" key="1">
    <source>
        <dbReference type="ARBA" id="ARBA00000085"/>
    </source>
</evidence>
<dbReference type="FunFam" id="3.30.565.10:FF:000010">
    <property type="entry name" value="Sensor histidine kinase RcsC"/>
    <property type="match status" value="1"/>
</dbReference>
<dbReference type="InterPro" id="IPR004358">
    <property type="entry name" value="Sig_transdc_His_kin-like_C"/>
</dbReference>
<keyword evidence="12" id="KW-0472">Membrane</keyword>
<keyword evidence="6" id="KW-0808">Transferase</keyword>
<accession>A0A7G9WJB0</accession>
<dbReference type="Gene3D" id="3.40.50.2300">
    <property type="match status" value="1"/>
</dbReference>
<evidence type="ECO:0000256" key="2">
    <source>
        <dbReference type="ARBA" id="ARBA00006402"/>
    </source>
</evidence>
<dbReference type="CDD" id="cd16922">
    <property type="entry name" value="HATPase_EvgS-ArcB-TorS-like"/>
    <property type="match status" value="1"/>
</dbReference>
<dbReference type="RefSeq" id="WP_212507840.1">
    <property type="nucleotide sequence ID" value="NZ_CP060696.1"/>
</dbReference>
<organism evidence="15 16">
    <name type="scientific">Caproicibacterium amylolyticum</name>
    <dbReference type="NCBI Taxonomy" id="2766537"/>
    <lineage>
        <taxon>Bacteria</taxon>
        <taxon>Bacillati</taxon>
        <taxon>Bacillota</taxon>
        <taxon>Clostridia</taxon>
        <taxon>Eubacteriales</taxon>
        <taxon>Oscillospiraceae</taxon>
        <taxon>Caproicibacterium</taxon>
    </lineage>
</organism>
<dbReference type="SUPFAM" id="SSF52172">
    <property type="entry name" value="CheY-like"/>
    <property type="match status" value="1"/>
</dbReference>
<dbReference type="Pfam" id="PF00497">
    <property type="entry name" value="SBP_bac_3"/>
    <property type="match status" value="1"/>
</dbReference>
<evidence type="ECO:0000313" key="15">
    <source>
        <dbReference type="EMBL" id="QNO18772.1"/>
    </source>
</evidence>
<dbReference type="SMART" id="SM00387">
    <property type="entry name" value="HATPase_c"/>
    <property type="match status" value="1"/>
</dbReference>
<keyword evidence="7" id="KW-0418">Kinase</keyword>
<evidence type="ECO:0000256" key="8">
    <source>
        <dbReference type="ARBA" id="ARBA00023012"/>
    </source>
</evidence>
<dbReference type="PRINTS" id="PR00344">
    <property type="entry name" value="BCTRLSENSOR"/>
</dbReference>
<dbReference type="InterPro" id="IPR003594">
    <property type="entry name" value="HATPase_dom"/>
</dbReference>
<evidence type="ECO:0000256" key="9">
    <source>
        <dbReference type="ARBA" id="ARBA00024867"/>
    </source>
</evidence>
<keyword evidence="16" id="KW-1185">Reference proteome</keyword>
<dbReference type="Pfam" id="PF00512">
    <property type="entry name" value="HisKA"/>
    <property type="match status" value="1"/>
</dbReference>
<dbReference type="SMART" id="SM00448">
    <property type="entry name" value="REC"/>
    <property type="match status" value="1"/>
</dbReference>
<feature type="modified residue" description="4-aspartylphosphate" evidence="11">
    <location>
        <position position="849"/>
    </location>
</feature>
<evidence type="ECO:0000256" key="6">
    <source>
        <dbReference type="ARBA" id="ARBA00022679"/>
    </source>
</evidence>
<dbReference type="PANTHER" id="PTHR43047">
    <property type="entry name" value="TWO-COMPONENT HISTIDINE PROTEIN KINASE"/>
    <property type="match status" value="1"/>
</dbReference>
<evidence type="ECO:0000256" key="12">
    <source>
        <dbReference type="SAM" id="Phobius"/>
    </source>
</evidence>
<dbReference type="AlphaFoldDB" id="A0A7G9WJB0"/>
<evidence type="ECO:0000256" key="7">
    <source>
        <dbReference type="ARBA" id="ARBA00022777"/>
    </source>
</evidence>
<protein>
    <recommendedName>
        <fullName evidence="10">Circadian input-output histidine kinase CikA</fullName>
        <ecNumber evidence="3">2.7.13.3</ecNumber>
    </recommendedName>
    <alternativeName>
        <fullName evidence="4">Stage 0 sporulation protein A homolog</fullName>
    </alternativeName>
</protein>
<dbReference type="Pfam" id="PF00072">
    <property type="entry name" value="Response_reg"/>
    <property type="match status" value="1"/>
</dbReference>
<proteinExistence type="inferred from homology"/>
<dbReference type="Pfam" id="PF02518">
    <property type="entry name" value="HATPase_c"/>
    <property type="match status" value="1"/>
</dbReference>
<gene>
    <name evidence="15" type="ORF">H6X83_03825</name>
</gene>
<evidence type="ECO:0000256" key="5">
    <source>
        <dbReference type="ARBA" id="ARBA00022553"/>
    </source>
</evidence>
<comment type="catalytic activity">
    <reaction evidence="1">
        <text>ATP + protein L-histidine = ADP + protein N-phospho-L-histidine.</text>
        <dbReference type="EC" id="2.7.13.3"/>
    </reaction>
</comment>
<dbReference type="Gene3D" id="1.10.287.130">
    <property type="match status" value="1"/>
</dbReference>
<feature type="transmembrane region" description="Helical" evidence="12">
    <location>
        <begin position="507"/>
        <end position="530"/>
    </location>
</feature>
<feature type="domain" description="Response regulatory" evidence="14">
    <location>
        <begin position="797"/>
        <end position="918"/>
    </location>
</feature>
<dbReference type="InterPro" id="IPR001638">
    <property type="entry name" value="Solute-binding_3/MltF_N"/>
</dbReference>
<dbReference type="Proteomes" id="UP000516046">
    <property type="component" value="Chromosome"/>
</dbReference>
<dbReference type="InterPro" id="IPR011006">
    <property type="entry name" value="CheY-like_superfamily"/>
</dbReference>